<evidence type="ECO:0000313" key="1">
    <source>
        <dbReference type="EMBL" id="GAG17657.1"/>
    </source>
</evidence>
<organism evidence="1">
    <name type="scientific">marine sediment metagenome</name>
    <dbReference type="NCBI Taxonomy" id="412755"/>
    <lineage>
        <taxon>unclassified sequences</taxon>
        <taxon>metagenomes</taxon>
        <taxon>ecological metagenomes</taxon>
    </lineage>
</organism>
<dbReference type="AlphaFoldDB" id="X0W2T7"/>
<reference evidence="1" key="1">
    <citation type="journal article" date="2014" name="Front. Microbiol.">
        <title>High frequency of phylogenetically diverse reductive dehalogenase-homologous genes in deep subseafloor sedimentary metagenomes.</title>
        <authorList>
            <person name="Kawai M."/>
            <person name="Futagami T."/>
            <person name="Toyoda A."/>
            <person name="Takaki Y."/>
            <person name="Nishi S."/>
            <person name="Hori S."/>
            <person name="Arai W."/>
            <person name="Tsubouchi T."/>
            <person name="Morono Y."/>
            <person name="Uchiyama I."/>
            <person name="Ito T."/>
            <person name="Fujiyama A."/>
            <person name="Inagaki F."/>
            <person name="Takami H."/>
        </authorList>
    </citation>
    <scope>NUCLEOTIDE SEQUENCE</scope>
    <source>
        <strain evidence="1">Expedition CK06-06</strain>
    </source>
</reference>
<comment type="caution">
    <text evidence="1">The sequence shown here is derived from an EMBL/GenBank/DDBJ whole genome shotgun (WGS) entry which is preliminary data.</text>
</comment>
<proteinExistence type="predicted"/>
<name>X0W2T7_9ZZZZ</name>
<sequence length="55" mass="6157">MGEIGIIGSGGFLGSYLSNGFMNSVCINRDSYDFYKHKYFDCLINANGNSKRYFA</sequence>
<protein>
    <recommendedName>
        <fullName evidence="2">NAD-dependent epimerase/dehydratase domain-containing protein</fullName>
    </recommendedName>
</protein>
<evidence type="ECO:0008006" key="2">
    <source>
        <dbReference type="Google" id="ProtNLM"/>
    </source>
</evidence>
<feature type="non-terminal residue" evidence="1">
    <location>
        <position position="55"/>
    </location>
</feature>
<accession>X0W2T7</accession>
<gene>
    <name evidence="1" type="ORF">S01H1_60064</name>
</gene>
<dbReference type="EMBL" id="BARS01039327">
    <property type="protein sequence ID" value="GAG17657.1"/>
    <property type="molecule type" value="Genomic_DNA"/>
</dbReference>